<gene>
    <name evidence="1" type="ORF">SFRICE_008700</name>
</gene>
<dbReference type="EMBL" id="ODYU01000085">
    <property type="protein sequence ID" value="SOQ34245.1"/>
    <property type="molecule type" value="Genomic_DNA"/>
</dbReference>
<evidence type="ECO:0000313" key="1">
    <source>
        <dbReference type="EMBL" id="SOQ34245.1"/>
    </source>
</evidence>
<accession>A0A2H1V076</accession>
<sequence length="78" mass="9023">MRISGRSCMSFYTRQTKIRSMRCVRCGPVDAYLYAIPIYFFVHLKGRAEAHLMLPQILNPSNALLNQLFGLLTRIMEV</sequence>
<dbReference type="AlphaFoldDB" id="A0A2H1V076"/>
<organism evidence="1">
    <name type="scientific">Spodoptera frugiperda</name>
    <name type="common">Fall armyworm</name>
    <dbReference type="NCBI Taxonomy" id="7108"/>
    <lineage>
        <taxon>Eukaryota</taxon>
        <taxon>Metazoa</taxon>
        <taxon>Ecdysozoa</taxon>
        <taxon>Arthropoda</taxon>
        <taxon>Hexapoda</taxon>
        <taxon>Insecta</taxon>
        <taxon>Pterygota</taxon>
        <taxon>Neoptera</taxon>
        <taxon>Endopterygota</taxon>
        <taxon>Lepidoptera</taxon>
        <taxon>Glossata</taxon>
        <taxon>Ditrysia</taxon>
        <taxon>Noctuoidea</taxon>
        <taxon>Noctuidae</taxon>
        <taxon>Amphipyrinae</taxon>
        <taxon>Spodoptera</taxon>
    </lineage>
</organism>
<protein>
    <submittedName>
        <fullName evidence="1">SFRICE_008700</fullName>
    </submittedName>
</protein>
<reference evidence="1" key="1">
    <citation type="submission" date="2016-07" db="EMBL/GenBank/DDBJ databases">
        <authorList>
            <person name="Bretaudeau A."/>
        </authorList>
    </citation>
    <scope>NUCLEOTIDE SEQUENCE</scope>
    <source>
        <strain evidence="1">Rice</strain>
        <tissue evidence="1">Whole body</tissue>
    </source>
</reference>
<name>A0A2H1V076_SPOFR</name>
<proteinExistence type="predicted"/>